<reference evidence="2 3" key="1">
    <citation type="journal article" date="2003" name="PLoS Biol.">
        <title>The genome sequence of Caenorhabditis briggsae: a platform for comparative genomics.</title>
        <authorList>
            <person name="Stein L.D."/>
            <person name="Bao Z."/>
            <person name="Blasiar D."/>
            <person name="Blumenthal T."/>
            <person name="Brent M.R."/>
            <person name="Chen N."/>
            <person name="Chinwalla A."/>
            <person name="Clarke L."/>
            <person name="Clee C."/>
            <person name="Coghlan A."/>
            <person name="Coulson A."/>
            <person name="D'Eustachio P."/>
            <person name="Fitch D.H."/>
            <person name="Fulton L.A."/>
            <person name="Fulton R.E."/>
            <person name="Griffiths-Jones S."/>
            <person name="Harris T.W."/>
            <person name="Hillier L.W."/>
            <person name="Kamath R."/>
            <person name="Kuwabara P.E."/>
            <person name="Mardis E.R."/>
            <person name="Marra M.A."/>
            <person name="Miner T.L."/>
            <person name="Minx P."/>
            <person name="Mullikin J.C."/>
            <person name="Plumb R.W."/>
            <person name="Rogers J."/>
            <person name="Schein J.E."/>
            <person name="Sohrmann M."/>
            <person name="Spieth J."/>
            <person name="Stajich J.E."/>
            <person name="Wei C."/>
            <person name="Willey D."/>
            <person name="Wilson R.K."/>
            <person name="Durbin R."/>
            <person name="Waterston R.H."/>
        </authorList>
    </citation>
    <scope>NUCLEOTIDE SEQUENCE [LARGE SCALE GENOMIC DNA]</scope>
    <source>
        <strain evidence="2 3">AF16</strain>
    </source>
</reference>
<dbReference type="CTD" id="68918934"/>
<evidence type="ECO:0000313" key="2">
    <source>
        <dbReference type="EMBL" id="CAR98477.1"/>
    </source>
</evidence>
<dbReference type="Proteomes" id="UP000008549">
    <property type="component" value="Unassembled WGS sequence"/>
</dbReference>
<accession>B6IEZ7</accession>
<keyword evidence="3" id="KW-1185">Reference proteome</keyword>
<dbReference type="InParanoid" id="B6IEZ7"/>
<dbReference type="HOGENOM" id="CLU_3417444_0_0_1"/>
<sequence>MRVRDIHTATRGGRGGVEKKIGSSDK</sequence>
<dbReference type="KEGG" id="cbr:CBG_27482"/>
<dbReference type="AlphaFoldDB" id="B6IEZ7"/>
<evidence type="ECO:0000256" key="1">
    <source>
        <dbReference type="SAM" id="MobiDB-lite"/>
    </source>
</evidence>
<proteinExistence type="predicted"/>
<evidence type="ECO:0000313" key="3">
    <source>
        <dbReference type="Proteomes" id="UP000008549"/>
    </source>
</evidence>
<reference evidence="2 3" key="2">
    <citation type="journal article" date="2011" name="PLoS Genet.">
        <title>Caenorhabditis briggsae recombinant inbred line genotypes reveal inter-strain incompatibility and the evolution of recombination.</title>
        <authorList>
            <person name="Ross J.A."/>
            <person name="Koboldt D.C."/>
            <person name="Staisch J.E."/>
            <person name="Chamberlin H.M."/>
            <person name="Gupta B.P."/>
            <person name="Miller R.D."/>
            <person name="Baird S.E."/>
            <person name="Haag E.S."/>
        </authorList>
    </citation>
    <scope>NUCLEOTIDE SEQUENCE [LARGE SCALE GENOMIC DNA]</scope>
    <source>
        <strain evidence="2 3">AF16</strain>
    </source>
</reference>
<feature type="compositionally biased region" description="Basic and acidic residues" evidence="1">
    <location>
        <begin position="16"/>
        <end position="26"/>
    </location>
</feature>
<name>B6IEZ7_CAEBR</name>
<dbReference type="EMBL" id="HE601451">
    <property type="protein sequence ID" value="CAR98477.1"/>
    <property type="molecule type" value="Genomic_DNA"/>
</dbReference>
<gene>
    <name evidence="2" type="ORF">CBG27482</name>
    <name evidence="2" type="ORF">CBG_27482</name>
</gene>
<protein>
    <submittedName>
        <fullName evidence="2">Protein CBG27482</fullName>
    </submittedName>
</protein>
<dbReference type="RefSeq" id="XP_045098050.1">
    <property type="nucleotide sequence ID" value="XM_045238990.1"/>
</dbReference>
<dbReference type="GeneID" id="68918934"/>
<organism evidence="2 3">
    <name type="scientific">Caenorhabditis briggsae</name>
    <dbReference type="NCBI Taxonomy" id="6238"/>
    <lineage>
        <taxon>Eukaryota</taxon>
        <taxon>Metazoa</taxon>
        <taxon>Ecdysozoa</taxon>
        <taxon>Nematoda</taxon>
        <taxon>Chromadorea</taxon>
        <taxon>Rhabditida</taxon>
        <taxon>Rhabditina</taxon>
        <taxon>Rhabditomorpha</taxon>
        <taxon>Rhabditoidea</taxon>
        <taxon>Rhabditidae</taxon>
        <taxon>Peloderinae</taxon>
        <taxon>Caenorhabditis</taxon>
    </lineage>
</organism>
<feature type="region of interest" description="Disordered" evidence="1">
    <location>
        <begin position="1"/>
        <end position="26"/>
    </location>
</feature>